<reference evidence="1" key="1">
    <citation type="submission" date="2021-05" db="EMBL/GenBank/DDBJ databases">
        <authorList>
            <person name="Alioto T."/>
            <person name="Alioto T."/>
            <person name="Gomez Garrido J."/>
        </authorList>
    </citation>
    <scope>NUCLEOTIDE SEQUENCE</scope>
</reference>
<evidence type="ECO:0000313" key="1">
    <source>
        <dbReference type="EMBL" id="CAG6765885.1"/>
    </source>
</evidence>
<name>A0A8D9EVS8_9HEMI</name>
<sequence>MKDCAYEQIMAKYNITPLKNRRDIADILFLFKILIGNIQCLDLYHSIQFRENRKNLRNKDLFKLNTYSNNETKNSPMNRAMTLMNTLSNPPYNMDLECESLSSLKNKLHMLFGELLDRSRSLNSLV</sequence>
<protein>
    <submittedName>
        <fullName evidence="1">Uncharacterized protein</fullName>
    </submittedName>
</protein>
<dbReference type="EMBL" id="HBUF01569433">
    <property type="protein sequence ID" value="CAG6765885.1"/>
    <property type="molecule type" value="Transcribed_RNA"/>
</dbReference>
<proteinExistence type="predicted"/>
<organism evidence="1">
    <name type="scientific">Cacopsylla melanoneura</name>
    <dbReference type="NCBI Taxonomy" id="428564"/>
    <lineage>
        <taxon>Eukaryota</taxon>
        <taxon>Metazoa</taxon>
        <taxon>Ecdysozoa</taxon>
        <taxon>Arthropoda</taxon>
        <taxon>Hexapoda</taxon>
        <taxon>Insecta</taxon>
        <taxon>Pterygota</taxon>
        <taxon>Neoptera</taxon>
        <taxon>Paraneoptera</taxon>
        <taxon>Hemiptera</taxon>
        <taxon>Sternorrhyncha</taxon>
        <taxon>Psylloidea</taxon>
        <taxon>Psyllidae</taxon>
        <taxon>Psyllinae</taxon>
        <taxon>Cacopsylla</taxon>
    </lineage>
</organism>
<dbReference type="AlphaFoldDB" id="A0A8D9EVS8"/>
<accession>A0A8D9EVS8</accession>